<accession>A0AC58T197</accession>
<evidence type="ECO:0000313" key="1">
    <source>
        <dbReference type="Proteomes" id="UP000790787"/>
    </source>
</evidence>
<dbReference type="RefSeq" id="XP_075090998.1">
    <property type="nucleotide sequence ID" value="XM_075234897.1"/>
</dbReference>
<organism evidence="1 2">
    <name type="scientific">Nicotiana tabacum</name>
    <name type="common">Common tobacco</name>
    <dbReference type="NCBI Taxonomy" id="4097"/>
    <lineage>
        <taxon>Eukaryota</taxon>
        <taxon>Viridiplantae</taxon>
        <taxon>Streptophyta</taxon>
        <taxon>Embryophyta</taxon>
        <taxon>Tracheophyta</taxon>
        <taxon>Spermatophyta</taxon>
        <taxon>Magnoliopsida</taxon>
        <taxon>eudicotyledons</taxon>
        <taxon>Gunneridae</taxon>
        <taxon>Pentapetalae</taxon>
        <taxon>asterids</taxon>
        <taxon>lamiids</taxon>
        <taxon>Solanales</taxon>
        <taxon>Solanaceae</taxon>
        <taxon>Nicotianoideae</taxon>
        <taxon>Nicotianeae</taxon>
        <taxon>Nicotiana</taxon>
    </lineage>
</organism>
<evidence type="ECO:0000313" key="2">
    <source>
        <dbReference type="RefSeq" id="XP_075090998.1"/>
    </source>
</evidence>
<protein>
    <submittedName>
        <fullName evidence="2">Uncharacterized protein LOC107825409</fullName>
    </submittedName>
</protein>
<name>A0AC58T197_TOBAC</name>
<sequence length="814" mass="89043">MLGLCLAVILDLAFSSSTFLLLSRLEVVILNYMVKRGFHQTGEVFAREINANPNPVAINSPEGCLQEWWNIFYEAFGSRFPEVALFAAESFDKVAQTVENVVSNIGPVSSTYAPYHTGENISTVTASSPMMPSPHLMASSPVMASNGPDLMDPYISDLLSSICPNLLPNLSPPMASITPEMMPTGGDVLQNGCSIMPRTGYILPSFTQFSVGPNIRMVQGQPSLDLLPGRMQEQAQHMTPLRDVTSILKFLEINKMDGMLPSASNSGYPIQQIPTVPPQWEGRGDRRGINLEGPMQMEPNLYLPPWPEHSDAESCLNLSTFVRGSNRSLQQASHQGWPLVGVGPVSPVINHQVVHPSVIVPTQKEQFLRTKFSPQQDVLPEVAVQTLDELNFPAPASSGDFNRMLIQAGSSGKDAGMLGDKNKRTLENLPVDQQILAPAGGKQIAVQEQVNQLRLQSSNKRGRKRKASLSSLAAVGKEKATTDGITNGNINSYFSQGDAGLVGANNSISALRKNIAACIESDRKGISIKEIGSLHATHSELLCCHFHSQGKLLAAAGHEVVIWDLENNDVNTGKGHAHLVTDIRFTPNSRVFATSSFDRTVMIWDAAKPSNPFQKLVGHADHVMSIDFHPSKVGLLSSCDSNDEIRLWDVNDGDCKLIFKGGSRQVRFQPRFGNLLACSTGNIINIFDVETNSVQLQLQGHVGDVRSICWDMSGNFLASVSEDSARIWCVSGRKYLHELRSSGNKFQSCTFHPDRAQILAIGSHELLELWNPMYQSHRTWPHQAHGGIISSFADSPPTGTIASVSHDQYIKIWQ</sequence>
<reference evidence="1" key="1">
    <citation type="journal article" date="2014" name="Nat. Commun.">
        <title>The tobacco genome sequence and its comparison with those of tomato and potato.</title>
        <authorList>
            <person name="Sierro N."/>
            <person name="Battey J.N."/>
            <person name="Ouadi S."/>
            <person name="Bakaher N."/>
            <person name="Bovet L."/>
            <person name="Willig A."/>
            <person name="Goepfert S."/>
            <person name="Peitsch M.C."/>
            <person name="Ivanov N.V."/>
        </authorList>
    </citation>
    <scope>NUCLEOTIDE SEQUENCE [LARGE SCALE GENOMIC DNA]</scope>
</reference>
<proteinExistence type="predicted"/>
<keyword evidence="1" id="KW-1185">Reference proteome</keyword>
<dbReference type="Proteomes" id="UP000790787">
    <property type="component" value="Chromosome 17"/>
</dbReference>
<reference evidence="2" key="2">
    <citation type="submission" date="2025-08" db="UniProtKB">
        <authorList>
            <consortium name="RefSeq"/>
        </authorList>
    </citation>
    <scope>IDENTIFICATION</scope>
    <source>
        <tissue evidence="2">Leaf</tissue>
    </source>
</reference>
<gene>
    <name evidence="2" type="primary">LOC107825409</name>
</gene>